<feature type="region of interest" description="Disordered" evidence="1">
    <location>
        <begin position="1"/>
        <end position="33"/>
    </location>
</feature>
<name>A0A438EFG5_VITVI</name>
<organism evidence="2 3">
    <name type="scientific">Vitis vinifera</name>
    <name type="common">Grape</name>
    <dbReference type="NCBI Taxonomy" id="29760"/>
    <lineage>
        <taxon>Eukaryota</taxon>
        <taxon>Viridiplantae</taxon>
        <taxon>Streptophyta</taxon>
        <taxon>Embryophyta</taxon>
        <taxon>Tracheophyta</taxon>
        <taxon>Spermatophyta</taxon>
        <taxon>Magnoliopsida</taxon>
        <taxon>eudicotyledons</taxon>
        <taxon>Gunneridae</taxon>
        <taxon>Pentapetalae</taxon>
        <taxon>rosids</taxon>
        <taxon>Vitales</taxon>
        <taxon>Vitaceae</taxon>
        <taxon>Viteae</taxon>
        <taxon>Vitis</taxon>
    </lineage>
</organism>
<reference evidence="2 3" key="1">
    <citation type="journal article" date="2018" name="PLoS Genet.">
        <title>Population sequencing reveals clonal diversity and ancestral inbreeding in the grapevine cultivar Chardonnay.</title>
        <authorList>
            <person name="Roach M.J."/>
            <person name="Johnson D.L."/>
            <person name="Bohlmann J."/>
            <person name="van Vuuren H.J."/>
            <person name="Jones S.J."/>
            <person name="Pretorius I.S."/>
            <person name="Schmidt S.A."/>
            <person name="Borneman A.R."/>
        </authorList>
    </citation>
    <scope>NUCLEOTIDE SEQUENCE [LARGE SCALE GENOMIC DNA]</scope>
    <source>
        <strain evidence="3">cv. Chardonnay</strain>
        <tissue evidence="2">Leaf</tissue>
    </source>
</reference>
<comment type="caution">
    <text evidence="2">The sequence shown here is derived from an EMBL/GenBank/DDBJ whole genome shotgun (WGS) entry which is preliminary data.</text>
</comment>
<dbReference type="Proteomes" id="UP000288805">
    <property type="component" value="Unassembled WGS sequence"/>
</dbReference>
<evidence type="ECO:0000256" key="1">
    <source>
        <dbReference type="SAM" id="MobiDB-lite"/>
    </source>
</evidence>
<proteinExistence type="predicted"/>
<evidence type="ECO:0008006" key="4">
    <source>
        <dbReference type="Google" id="ProtNLM"/>
    </source>
</evidence>
<dbReference type="AlphaFoldDB" id="A0A438EFG5"/>
<feature type="compositionally biased region" description="Low complexity" evidence="1">
    <location>
        <begin position="8"/>
        <end position="19"/>
    </location>
</feature>
<accession>A0A438EFG5</accession>
<sequence>MTKYGMASSQVSSVTSPESGGRSEIPNLSGSDSSPILITGHKLNGHNYLQWSQSVLLFICGKGKDEYLTEKQPCQKLQNRVSGSGRLKTA</sequence>
<evidence type="ECO:0000313" key="3">
    <source>
        <dbReference type="Proteomes" id="UP000288805"/>
    </source>
</evidence>
<evidence type="ECO:0000313" key="2">
    <source>
        <dbReference type="EMBL" id="RVW46448.1"/>
    </source>
</evidence>
<dbReference type="EMBL" id="QGNW01001302">
    <property type="protein sequence ID" value="RVW46448.1"/>
    <property type="molecule type" value="Genomic_DNA"/>
</dbReference>
<gene>
    <name evidence="2" type="ORF">CK203_067320</name>
</gene>
<protein>
    <recommendedName>
        <fullName evidence="4">Retrotransposon Copia-like N-terminal domain-containing protein</fullName>
    </recommendedName>
</protein>